<evidence type="ECO:0000313" key="3">
    <source>
        <dbReference type="EMBL" id="MER2290731.1"/>
    </source>
</evidence>
<reference evidence="3" key="2">
    <citation type="submission" date="2024-06" db="EMBL/GenBank/DDBJ databases">
        <authorList>
            <person name="Campbell A.G."/>
        </authorList>
    </citation>
    <scope>NUCLEOTIDE SEQUENCE</scope>
    <source>
        <strain evidence="3">EM17</strain>
    </source>
</reference>
<dbReference type="EMBL" id="JBELQD010000029">
    <property type="protein sequence ID" value="MER2290731.1"/>
    <property type="molecule type" value="Genomic_DNA"/>
</dbReference>
<gene>
    <name evidence="3" type="ORF">ABS770_20965</name>
    <name evidence="2" type="ORF">QO001_003549</name>
</gene>
<keyword evidence="5" id="KW-1185">Reference proteome</keyword>
<feature type="signal peptide" evidence="1">
    <location>
        <begin position="1"/>
        <end position="31"/>
    </location>
</feature>
<organism evidence="2 4">
    <name type="scientific">Methylobacterium brachiatum</name>
    <dbReference type="NCBI Taxonomy" id="269660"/>
    <lineage>
        <taxon>Bacteria</taxon>
        <taxon>Pseudomonadati</taxon>
        <taxon>Pseudomonadota</taxon>
        <taxon>Alphaproteobacteria</taxon>
        <taxon>Hyphomicrobiales</taxon>
        <taxon>Methylobacteriaceae</taxon>
        <taxon>Methylobacterium</taxon>
    </lineage>
</organism>
<keyword evidence="1" id="KW-0732">Signal</keyword>
<proteinExistence type="predicted"/>
<evidence type="ECO:0000256" key="1">
    <source>
        <dbReference type="SAM" id="SignalP"/>
    </source>
</evidence>
<evidence type="ECO:0000313" key="5">
    <source>
        <dbReference type="Proteomes" id="UP001432995"/>
    </source>
</evidence>
<dbReference type="Proteomes" id="UP001223420">
    <property type="component" value="Unassembled WGS sequence"/>
</dbReference>
<sequence>MTYRKAVLAIPLTTAALITLTACNSTGTASGAAPAAAGASAAPVALAEDRFSPSFIHAHLKVRRTTVDQVLALYGPPASRDNVASPSGDRSVMTYIRPEAVKGGVGETLGAIASLTPLGSSAGEALYHAGGAVDGVESIAAASAASSAKARGAGNKLELVFVNGRLADWRLL</sequence>
<feature type="chain" id="PRO_5042574751" description="Lipoprotein" evidence="1">
    <location>
        <begin position="32"/>
        <end position="172"/>
    </location>
</feature>
<evidence type="ECO:0008006" key="6">
    <source>
        <dbReference type="Google" id="ProtNLM"/>
    </source>
</evidence>
<evidence type="ECO:0000313" key="4">
    <source>
        <dbReference type="Proteomes" id="UP001223420"/>
    </source>
</evidence>
<accession>A0AAJ1WXA1</accession>
<dbReference type="Proteomes" id="UP001432995">
    <property type="component" value="Unassembled WGS sequence"/>
</dbReference>
<dbReference type="RefSeq" id="WP_007562948.1">
    <property type="nucleotide sequence ID" value="NZ_JAJALK010000002.1"/>
</dbReference>
<evidence type="ECO:0000313" key="2">
    <source>
        <dbReference type="EMBL" id="MDQ0544615.1"/>
    </source>
</evidence>
<name>A0AAJ1WXA1_9HYPH</name>
<dbReference type="PROSITE" id="PS51257">
    <property type="entry name" value="PROKAR_LIPOPROTEIN"/>
    <property type="match status" value="1"/>
</dbReference>
<reference evidence="2" key="1">
    <citation type="submission" date="2023-07" db="EMBL/GenBank/DDBJ databases">
        <title>Genomic Encyclopedia of Type Strains, Phase IV (KMG-IV): sequencing the most valuable type-strain genomes for metagenomic binning, comparative biology and taxonomic classification.</title>
        <authorList>
            <person name="Goeker M."/>
        </authorList>
    </citation>
    <scope>NUCLEOTIDE SEQUENCE</scope>
    <source>
        <strain evidence="2">DSM 19569</strain>
    </source>
</reference>
<dbReference type="EMBL" id="JAUSWL010000005">
    <property type="protein sequence ID" value="MDQ0544615.1"/>
    <property type="molecule type" value="Genomic_DNA"/>
</dbReference>
<comment type="caution">
    <text evidence="2">The sequence shown here is derived from an EMBL/GenBank/DDBJ whole genome shotgun (WGS) entry which is preliminary data.</text>
</comment>
<dbReference type="AlphaFoldDB" id="A0AAJ1WXA1"/>
<protein>
    <recommendedName>
        <fullName evidence="6">Lipoprotein</fullName>
    </recommendedName>
</protein>